<dbReference type="AlphaFoldDB" id="A0A9X2CHR0"/>
<evidence type="ECO:0000313" key="2">
    <source>
        <dbReference type="EMBL" id="MCL1138770.1"/>
    </source>
</evidence>
<comment type="caution">
    <text evidence="2">The sequence shown here is derived from an EMBL/GenBank/DDBJ whole genome shotgun (WGS) entry which is preliminary data.</text>
</comment>
<dbReference type="RefSeq" id="WP_248949877.1">
    <property type="nucleotide sequence ID" value="NZ_JAKILB010000005.1"/>
</dbReference>
<accession>A0A9X2CHR0</accession>
<organism evidence="2 3">
    <name type="scientific">Shewanella pneumatophori</name>
    <dbReference type="NCBI Taxonomy" id="314092"/>
    <lineage>
        <taxon>Bacteria</taxon>
        <taxon>Pseudomonadati</taxon>
        <taxon>Pseudomonadota</taxon>
        <taxon>Gammaproteobacteria</taxon>
        <taxon>Alteromonadales</taxon>
        <taxon>Shewanellaceae</taxon>
        <taxon>Shewanella</taxon>
    </lineage>
</organism>
<dbReference type="CDD" id="cd04301">
    <property type="entry name" value="NAT_SF"/>
    <property type="match status" value="1"/>
</dbReference>
<dbReference type="SUPFAM" id="SSF55729">
    <property type="entry name" value="Acyl-CoA N-acyltransferases (Nat)"/>
    <property type="match status" value="1"/>
</dbReference>
<dbReference type="InterPro" id="IPR016181">
    <property type="entry name" value="Acyl_CoA_acyltransferase"/>
</dbReference>
<sequence length="159" mass="17805">MNLRPITQADWSYILDIQLECYPQIEPESLAVLQSKWLASPESCFIIEADNSIIGYCLAHPWHLDNPPSLEQQLARIDHANTLYLHDIALSTKAQGKGAGKQALTKLIGFANTNNYPSISLVAVQGAHLYWGKQGFIAKQINKDLSAYPEDARYMVYTL</sequence>
<dbReference type="InterPro" id="IPR000182">
    <property type="entry name" value="GNAT_dom"/>
</dbReference>
<dbReference type="PROSITE" id="PS51186">
    <property type="entry name" value="GNAT"/>
    <property type="match status" value="1"/>
</dbReference>
<dbReference type="EMBL" id="JAKILB010000005">
    <property type="protein sequence ID" value="MCL1138770.1"/>
    <property type="molecule type" value="Genomic_DNA"/>
</dbReference>
<protein>
    <submittedName>
        <fullName evidence="2">GNAT family N-acetyltransferase</fullName>
    </submittedName>
</protein>
<name>A0A9X2CHR0_9GAMM</name>
<gene>
    <name evidence="2" type="ORF">L2740_09460</name>
</gene>
<evidence type="ECO:0000259" key="1">
    <source>
        <dbReference type="PROSITE" id="PS51186"/>
    </source>
</evidence>
<proteinExistence type="predicted"/>
<dbReference type="Proteomes" id="UP001139293">
    <property type="component" value="Unassembled WGS sequence"/>
</dbReference>
<feature type="domain" description="N-acetyltransferase" evidence="1">
    <location>
        <begin position="1"/>
        <end position="159"/>
    </location>
</feature>
<dbReference type="Pfam" id="PF00583">
    <property type="entry name" value="Acetyltransf_1"/>
    <property type="match status" value="1"/>
</dbReference>
<dbReference type="GO" id="GO:0016747">
    <property type="term" value="F:acyltransferase activity, transferring groups other than amino-acyl groups"/>
    <property type="evidence" value="ECO:0007669"/>
    <property type="project" value="InterPro"/>
</dbReference>
<dbReference type="Gene3D" id="3.40.630.30">
    <property type="match status" value="1"/>
</dbReference>
<keyword evidence="3" id="KW-1185">Reference proteome</keyword>
<evidence type="ECO:0000313" key="3">
    <source>
        <dbReference type="Proteomes" id="UP001139293"/>
    </source>
</evidence>
<reference evidence="2" key="1">
    <citation type="submission" date="2022-01" db="EMBL/GenBank/DDBJ databases">
        <title>Whole genome-based taxonomy of the Shewanellaceae.</title>
        <authorList>
            <person name="Martin-Rodriguez A.J."/>
        </authorList>
    </citation>
    <scope>NUCLEOTIDE SEQUENCE</scope>
    <source>
        <strain evidence="2">KCTC 23973</strain>
    </source>
</reference>